<evidence type="ECO:0000256" key="1">
    <source>
        <dbReference type="SAM" id="Phobius"/>
    </source>
</evidence>
<gene>
    <name evidence="2" type="ORF">LEP1GSC043_2647</name>
</gene>
<sequence length="69" mass="8140">MNPKNVSNSFFVKNVLSTTIRPRILELYVEICKLQDSWEKRENLDKKIIFCSFFLGSFLFGWADFSILT</sequence>
<accession>N1U1D4</accession>
<reference evidence="2 3" key="1">
    <citation type="submission" date="2013-02" db="EMBL/GenBank/DDBJ databases">
        <authorList>
            <person name="Harkins D.M."/>
            <person name="Durkin A.S."/>
            <person name="Brinkac L.M."/>
            <person name="Haft D.H."/>
            <person name="Selengut J.D."/>
            <person name="Sanka R."/>
            <person name="DePew J."/>
            <person name="Purushe J."/>
            <person name="Haake D.A."/>
            <person name="Matsunaga J."/>
            <person name="Vinetz J.M."/>
            <person name="Sutton G.G."/>
            <person name="Nierman W.C."/>
            <person name="Fouts D.E."/>
        </authorList>
    </citation>
    <scope>NUCLEOTIDE SEQUENCE [LARGE SCALE GENOMIC DNA]</scope>
    <source>
        <strain evidence="2 3">Ecochallenge</strain>
    </source>
</reference>
<dbReference type="EMBL" id="AHMI02000276">
    <property type="protein sequence ID" value="EMY12827.1"/>
    <property type="molecule type" value="Genomic_DNA"/>
</dbReference>
<keyword evidence="1" id="KW-0472">Membrane</keyword>
<protein>
    <submittedName>
        <fullName evidence="2">Uncharacterized protein</fullName>
    </submittedName>
</protein>
<feature type="transmembrane region" description="Helical" evidence="1">
    <location>
        <begin position="48"/>
        <end position="68"/>
    </location>
</feature>
<evidence type="ECO:0000313" key="2">
    <source>
        <dbReference type="EMBL" id="EMY12827.1"/>
    </source>
</evidence>
<evidence type="ECO:0000313" key="3">
    <source>
        <dbReference type="Proteomes" id="UP000012249"/>
    </source>
</evidence>
<dbReference type="Proteomes" id="UP000012249">
    <property type="component" value="Unassembled WGS sequence"/>
</dbReference>
<name>N1U1D4_9LEPT</name>
<organism evidence="2 3">
    <name type="scientific">Leptospira weilii str. Ecochallenge</name>
    <dbReference type="NCBI Taxonomy" id="1049986"/>
    <lineage>
        <taxon>Bacteria</taxon>
        <taxon>Pseudomonadati</taxon>
        <taxon>Spirochaetota</taxon>
        <taxon>Spirochaetia</taxon>
        <taxon>Leptospirales</taxon>
        <taxon>Leptospiraceae</taxon>
        <taxon>Leptospira</taxon>
    </lineage>
</organism>
<keyword evidence="1" id="KW-1133">Transmembrane helix</keyword>
<comment type="caution">
    <text evidence="2">The sequence shown here is derived from an EMBL/GenBank/DDBJ whole genome shotgun (WGS) entry which is preliminary data.</text>
</comment>
<dbReference type="AlphaFoldDB" id="N1U1D4"/>
<proteinExistence type="predicted"/>
<keyword evidence="1" id="KW-0812">Transmembrane</keyword>